<protein>
    <submittedName>
        <fullName evidence="1">Uncharacterized protein</fullName>
    </submittedName>
</protein>
<proteinExistence type="predicted"/>
<evidence type="ECO:0000313" key="1">
    <source>
        <dbReference type="EMBL" id="RDX45995.1"/>
    </source>
</evidence>
<evidence type="ECO:0000313" key="2">
    <source>
        <dbReference type="Proteomes" id="UP000256964"/>
    </source>
</evidence>
<dbReference type="AlphaFoldDB" id="A0A371D0F6"/>
<accession>A0A371D0F6</accession>
<gene>
    <name evidence="1" type="ORF">OH76DRAFT_1485788</name>
</gene>
<sequence length="548" mass="60162">MASSSSDSELHSQVTANIRTLTSILDGVLTAKPNFASESLPSRYRLDIVVHIANLADNGLPPALAATAVARPDGTTAIVICADGPSGLSGTQNDVSVHSQVVEQSPVVDLDRSPESPIPVTEYLSDLLHIFGSGTKLSSDRLGLWVLCCSWRKLSLRVGTYQREWDEPPHESISHWEPSPEDLRVLRSSPTFTRRFSAHLSRTLLAAGLQPDEDRMIVSDDSSLPFTFKPEDASKWVKVVAAILRRLDIAFPGGRAEDDPGPAPDKDTLSQVNLDIFDLALLSEFEPLDSILAHTSLTKRFRSTSCPRSRWDPSGAGREQLPIYYLPNLGACVSSFLRALASSHAALLRLLHYRNIQGRKLSLVFIQFNGVILPRSGDLGTTDLKQAIHKEMDERLPRFGRQASLPNASKWLEERIKAFQVKHHIHAEAGLMALAVASRSDVRSAVPDDVLVQDILCSMVDGGQLPVGTTKMCCWTCWRLGELLYRFTRDSAQRFPVEVRLPGQRGVTYAWDPPPGIPLEVLKTLEADLLTALADHAIRCTLVKPGAG</sequence>
<reference evidence="1 2" key="1">
    <citation type="journal article" date="2018" name="Biotechnol. Biofuels">
        <title>Integrative visual omics of the white-rot fungus Polyporus brumalis exposes the biotechnological potential of its oxidative enzymes for delignifying raw plant biomass.</title>
        <authorList>
            <person name="Miyauchi S."/>
            <person name="Rancon A."/>
            <person name="Drula E."/>
            <person name="Hage H."/>
            <person name="Chaduli D."/>
            <person name="Favel A."/>
            <person name="Grisel S."/>
            <person name="Henrissat B."/>
            <person name="Herpoel-Gimbert I."/>
            <person name="Ruiz-Duenas F.J."/>
            <person name="Chevret D."/>
            <person name="Hainaut M."/>
            <person name="Lin J."/>
            <person name="Wang M."/>
            <person name="Pangilinan J."/>
            <person name="Lipzen A."/>
            <person name="Lesage-Meessen L."/>
            <person name="Navarro D."/>
            <person name="Riley R."/>
            <person name="Grigoriev I.V."/>
            <person name="Zhou S."/>
            <person name="Raouche S."/>
            <person name="Rosso M.N."/>
        </authorList>
    </citation>
    <scope>NUCLEOTIDE SEQUENCE [LARGE SCALE GENOMIC DNA]</scope>
    <source>
        <strain evidence="1 2">BRFM 1820</strain>
    </source>
</reference>
<keyword evidence="2" id="KW-1185">Reference proteome</keyword>
<dbReference type="Proteomes" id="UP000256964">
    <property type="component" value="Unassembled WGS sequence"/>
</dbReference>
<name>A0A371D0F6_9APHY</name>
<organism evidence="1 2">
    <name type="scientific">Lentinus brumalis</name>
    <dbReference type="NCBI Taxonomy" id="2498619"/>
    <lineage>
        <taxon>Eukaryota</taxon>
        <taxon>Fungi</taxon>
        <taxon>Dikarya</taxon>
        <taxon>Basidiomycota</taxon>
        <taxon>Agaricomycotina</taxon>
        <taxon>Agaricomycetes</taxon>
        <taxon>Polyporales</taxon>
        <taxon>Polyporaceae</taxon>
        <taxon>Lentinus</taxon>
    </lineage>
</organism>
<dbReference type="EMBL" id="KZ857431">
    <property type="protein sequence ID" value="RDX45995.1"/>
    <property type="molecule type" value="Genomic_DNA"/>
</dbReference>
<dbReference type="STRING" id="139420.A0A371D0F6"/>